<proteinExistence type="inferred from homology"/>
<feature type="domain" description="Spore germination protein N-terminal" evidence="9">
    <location>
        <begin position="23"/>
        <end position="194"/>
    </location>
</feature>
<dbReference type="RefSeq" id="WP_097160531.1">
    <property type="nucleotide sequence ID" value="NZ_JBEPMQ010000015.1"/>
</dbReference>
<evidence type="ECO:0000259" key="9">
    <source>
        <dbReference type="Pfam" id="PF25198"/>
    </source>
</evidence>
<reference evidence="10 11" key="1">
    <citation type="submission" date="2017-08" db="EMBL/GenBank/DDBJ databases">
        <authorList>
            <person name="de Groot N.N."/>
        </authorList>
    </citation>
    <scope>NUCLEOTIDE SEQUENCE [LARGE SCALE GENOMIC DNA]</scope>
    <source>
        <strain evidence="10 11">JC228</strain>
    </source>
</reference>
<feature type="domain" description="Spore germination GerAC-like C-terminal" evidence="8">
    <location>
        <begin position="223"/>
        <end position="389"/>
    </location>
</feature>
<evidence type="ECO:0000256" key="5">
    <source>
        <dbReference type="ARBA" id="ARBA00023136"/>
    </source>
</evidence>
<evidence type="ECO:0000256" key="7">
    <source>
        <dbReference type="ARBA" id="ARBA00023288"/>
    </source>
</evidence>
<protein>
    <submittedName>
        <fullName evidence="10">Spore germination protein KC</fullName>
    </submittedName>
</protein>
<dbReference type="NCBIfam" id="TIGR02887">
    <property type="entry name" value="spore_ger_x_C"/>
    <property type="match status" value="1"/>
</dbReference>
<dbReference type="InterPro" id="IPR038501">
    <property type="entry name" value="Spore_GerAC_C_sf"/>
</dbReference>
<dbReference type="GO" id="GO:0009847">
    <property type="term" value="P:spore germination"/>
    <property type="evidence" value="ECO:0007669"/>
    <property type="project" value="InterPro"/>
</dbReference>
<dbReference type="Pfam" id="PF25198">
    <property type="entry name" value="Spore_GerAC_N"/>
    <property type="match status" value="1"/>
</dbReference>
<keyword evidence="4" id="KW-0732">Signal</keyword>
<keyword evidence="3" id="KW-0309">Germination</keyword>
<gene>
    <name evidence="10" type="ORF">SAMN05877753_112114</name>
</gene>
<sequence>MNRKILTIFICLSLFMMVTGCWNRRELNDLAIAVALGIDKVDEQYLLTVQIVNPGEIAARQGGGRSTPVVVFQEKGETLFESLRKITTNSPRKVYLAHLRMLVFGEEFAKEGIRNTMDFISRDHEIRPDFYFAVAKDSRAEDILKVLTSLEDIPANKLLSALETSEKVWAPTMSVTFDTLNSKLSSQGANPIITGVMKTGDSQTGGKNQNIENIDPPVRLKYDGMGVFKGEKLIGWLSEDDSKGLNFALGEVKNTIVATSCPQEEGKVALEVVRTNAELNTTVKNGEPTGTIKLFIDANVADVECSGLDLTQVSTIDDLEKRTGEKIKDQINSSIEAAQKKYKSDIFSFGEALHRSEPEYWNEIKSEWDQRFSDMSVTVDVKVRIHHTGTIGNYDIQEEGKPG</sequence>
<dbReference type="Gene3D" id="3.30.300.210">
    <property type="entry name" value="Nutrient germinant receptor protein C, domain 3"/>
    <property type="match status" value="1"/>
</dbReference>
<dbReference type="EMBL" id="OAOP01000012">
    <property type="protein sequence ID" value="SNX75469.1"/>
    <property type="molecule type" value="Genomic_DNA"/>
</dbReference>
<dbReference type="Proteomes" id="UP000219546">
    <property type="component" value="Unassembled WGS sequence"/>
</dbReference>
<keyword evidence="6" id="KW-0564">Palmitate</keyword>
<accession>A0A285D6N3</accession>
<evidence type="ECO:0000313" key="11">
    <source>
        <dbReference type="Proteomes" id="UP000219546"/>
    </source>
</evidence>
<dbReference type="OrthoDB" id="9816067at2"/>
<dbReference type="InterPro" id="IPR057336">
    <property type="entry name" value="GerAC_N"/>
</dbReference>
<dbReference type="InterPro" id="IPR046953">
    <property type="entry name" value="Spore_GerAC-like_C"/>
</dbReference>
<keyword evidence="11" id="KW-1185">Reference proteome</keyword>
<evidence type="ECO:0000256" key="4">
    <source>
        <dbReference type="ARBA" id="ARBA00022729"/>
    </source>
</evidence>
<evidence type="ECO:0000256" key="6">
    <source>
        <dbReference type="ARBA" id="ARBA00023139"/>
    </source>
</evidence>
<dbReference type="PROSITE" id="PS51257">
    <property type="entry name" value="PROKAR_LIPOPROTEIN"/>
    <property type="match status" value="1"/>
</dbReference>
<evidence type="ECO:0000259" key="8">
    <source>
        <dbReference type="Pfam" id="PF05504"/>
    </source>
</evidence>
<organism evidence="10 11">
    <name type="scientific">Bacillus oleivorans</name>
    <dbReference type="NCBI Taxonomy" id="1448271"/>
    <lineage>
        <taxon>Bacteria</taxon>
        <taxon>Bacillati</taxon>
        <taxon>Bacillota</taxon>
        <taxon>Bacilli</taxon>
        <taxon>Bacillales</taxon>
        <taxon>Bacillaceae</taxon>
        <taxon>Bacillus</taxon>
    </lineage>
</organism>
<comment type="similarity">
    <text evidence="2">Belongs to the GerABKC lipoprotein family.</text>
</comment>
<dbReference type="GO" id="GO:0016020">
    <property type="term" value="C:membrane"/>
    <property type="evidence" value="ECO:0007669"/>
    <property type="project" value="UniProtKB-SubCell"/>
</dbReference>
<evidence type="ECO:0000256" key="2">
    <source>
        <dbReference type="ARBA" id="ARBA00007886"/>
    </source>
</evidence>
<evidence type="ECO:0000313" key="10">
    <source>
        <dbReference type="EMBL" id="SNX75469.1"/>
    </source>
</evidence>
<dbReference type="PANTHER" id="PTHR35789:SF1">
    <property type="entry name" value="SPORE GERMINATION PROTEIN B3"/>
    <property type="match status" value="1"/>
</dbReference>
<name>A0A285D6N3_9BACI</name>
<dbReference type="AlphaFoldDB" id="A0A285D6N3"/>
<keyword evidence="7" id="KW-0449">Lipoprotein</keyword>
<dbReference type="Gene3D" id="6.20.190.10">
    <property type="entry name" value="Nutrient germinant receptor protein C, domain 1"/>
    <property type="match status" value="1"/>
</dbReference>
<comment type="subcellular location">
    <subcellularLocation>
        <location evidence="1">Membrane</location>
        <topology evidence="1">Lipid-anchor</topology>
    </subcellularLocation>
</comment>
<dbReference type="PANTHER" id="PTHR35789">
    <property type="entry name" value="SPORE GERMINATION PROTEIN B3"/>
    <property type="match status" value="1"/>
</dbReference>
<dbReference type="InterPro" id="IPR008844">
    <property type="entry name" value="Spore_GerAC-like"/>
</dbReference>
<evidence type="ECO:0000256" key="3">
    <source>
        <dbReference type="ARBA" id="ARBA00022544"/>
    </source>
</evidence>
<keyword evidence="5" id="KW-0472">Membrane</keyword>
<evidence type="ECO:0000256" key="1">
    <source>
        <dbReference type="ARBA" id="ARBA00004635"/>
    </source>
</evidence>
<dbReference type="Pfam" id="PF05504">
    <property type="entry name" value="Spore_GerAC"/>
    <property type="match status" value="1"/>
</dbReference>